<dbReference type="InterPro" id="IPR029063">
    <property type="entry name" value="SAM-dependent_MTases_sf"/>
</dbReference>
<dbReference type="RefSeq" id="WP_217700738.1">
    <property type="nucleotide sequence ID" value="NZ_FUZQ01000002.1"/>
</dbReference>
<dbReference type="GO" id="GO:0008757">
    <property type="term" value="F:S-adenosylmethionine-dependent methyltransferase activity"/>
    <property type="evidence" value="ECO:0007669"/>
    <property type="project" value="InterPro"/>
</dbReference>
<dbReference type="CDD" id="cd02440">
    <property type="entry name" value="AdoMet_MTases"/>
    <property type="match status" value="1"/>
</dbReference>
<dbReference type="Pfam" id="PF08241">
    <property type="entry name" value="Methyltransf_11"/>
    <property type="match status" value="1"/>
</dbReference>
<evidence type="ECO:0000259" key="1">
    <source>
        <dbReference type="Pfam" id="PF08241"/>
    </source>
</evidence>
<dbReference type="SUPFAM" id="SSF53335">
    <property type="entry name" value="S-adenosyl-L-methionine-dependent methyltransferases"/>
    <property type="match status" value="1"/>
</dbReference>
<dbReference type="GO" id="GO:0032259">
    <property type="term" value="P:methylation"/>
    <property type="evidence" value="ECO:0007669"/>
    <property type="project" value="UniProtKB-KW"/>
</dbReference>
<keyword evidence="3" id="KW-1185">Reference proteome</keyword>
<evidence type="ECO:0000313" key="3">
    <source>
        <dbReference type="Proteomes" id="UP000189777"/>
    </source>
</evidence>
<sequence>MTTPRPTIYQHPLAYLVGLEGVALMRAFAGEHDRAFVEARLADVRALLDAADRLGPGHDVPPITSRDGYRHWAPRYDGPNGFWGMEEPLVRPLMEGLPRGVAIDAACGTGRHTGWLVEQGHDVLAFDTSEDMLEIARAKVPGARFAEADLHDLPVPDASADLVLVTLALCHVRDLGPVFAELARVLRPGGRLVVSDTRGYFVGSPLYPLVEGADGEFGYIPNWRHETSEYLQAALPVGLAPRFCREYAGGGADDVDDAREYTAAADTGTGAFDPAADLAFEDPTRPPNIWEMMPWVAAASHAAYARTATLIVWAFEKERREEGP</sequence>
<dbReference type="PANTHER" id="PTHR42912">
    <property type="entry name" value="METHYLTRANSFERASE"/>
    <property type="match status" value="1"/>
</dbReference>
<organism evidence="2 3">
    <name type="scientific">Krasilnikoviella flava</name>
    <dbReference type="NCBI Taxonomy" id="526729"/>
    <lineage>
        <taxon>Bacteria</taxon>
        <taxon>Bacillati</taxon>
        <taxon>Actinomycetota</taxon>
        <taxon>Actinomycetes</taxon>
        <taxon>Micrococcales</taxon>
        <taxon>Promicromonosporaceae</taxon>
        <taxon>Krasilnikoviella</taxon>
    </lineage>
</organism>
<dbReference type="InterPro" id="IPR050508">
    <property type="entry name" value="Methyltransf_Superfamily"/>
</dbReference>
<dbReference type="Proteomes" id="UP000189777">
    <property type="component" value="Unassembled WGS sequence"/>
</dbReference>
<gene>
    <name evidence="2" type="ORF">SAMN04324258_1264</name>
</gene>
<name>A0A1T5JDC4_9MICO</name>
<proteinExistence type="predicted"/>
<dbReference type="STRING" id="526729.SAMN04324258_1264"/>
<dbReference type="AlphaFoldDB" id="A0A1T5JDC4"/>
<dbReference type="PANTHER" id="PTHR42912:SF93">
    <property type="entry name" value="N6-ADENOSINE-METHYLTRANSFERASE TMT1A"/>
    <property type="match status" value="1"/>
</dbReference>
<feature type="domain" description="Methyltransferase type 11" evidence="1">
    <location>
        <begin position="104"/>
        <end position="194"/>
    </location>
</feature>
<evidence type="ECO:0000313" key="2">
    <source>
        <dbReference type="EMBL" id="SKC49213.1"/>
    </source>
</evidence>
<reference evidence="2 3" key="1">
    <citation type="submission" date="2017-02" db="EMBL/GenBank/DDBJ databases">
        <authorList>
            <person name="Peterson S.W."/>
        </authorList>
    </citation>
    <scope>NUCLEOTIDE SEQUENCE [LARGE SCALE GENOMIC DNA]</scope>
    <source>
        <strain evidence="2 3">DSM 21481</strain>
    </source>
</reference>
<accession>A0A1T5JDC4</accession>
<dbReference type="InterPro" id="IPR013216">
    <property type="entry name" value="Methyltransf_11"/>
</dbReference>
<keyword evidence="2" id="KW-0808">Transferase</keyword>
<protein>
    <submittedName>
        <fullName evidence="2">Methyltransferase domain-containing protein</fullName>
    </submittedName>
</protein>
<keyword evidence="2" id="KW-0489">Methyltransferase</keyword>
<dbReference type="EMBL" id="FUZQ01000002">
    <property type="protein sequence ID" value="SKC49213.1"/>
    <property type="molecule type" value="Genomic_DNA"/>
</dbReference>
<dbReference type="Gene3D" id="3.40.50.150">
    <property type="entry name" value="Vaccinia Virus protein VP39"/>
    <property type="match status" value="1"/>
</dbReference>